<dbReference type="Pfam" id="PF00583">
    <property type="entry name" value="Acetyltransf_1"/>
    <property type="match status" value="1"/>
</dbReference>
<dbReference type="EMBL" id="ADMG01000004">
    <property type="protein sequence ID" value="EKB32313.1"/>
    <property type="molecule type" value="Genomic_DNA"/>
</dbReference>
<comment type="caution">
    <text evidence="8">The sequence shown here is derived from an EMBL/GenBank/DDBJ whole genome shotgun (WGS) entry which is preliminary data.</text>
</comment>
<dbReference type="RefSeq" id="WP_005433030.1">
    <property type="nucleotide sequence ID" value="NZ_JH815513.1"/>
</dbReference>
<dbReference type="HOGENOM" id="CLU_013985_23_2_4"/>
<dbReference type="AlphaFoldDB" id="K1K0F8"/>
<evidence type="ECO:0000313" key="8">
    <source>
        <dbReference type="EMBL" id="EKB32313.1"/>
    </source>
</evidence>
<dbReference type="Gene3D" id="3.40.630.30">
    <property type="match status" value="1"/>
</dbReference>
<dbReference type="InterPro" id="IPR000182">
    <property type="entry name" value="GNAT_dom"/>
</dbReference>
<keyword evidence="9" id="KW-1185">Reference proteome</keyword>
<evidence type="ECO:0000256" key="6">
    <source>
        <dbReference type="RuleBase" id="RU363094"/>
    </source>
</evidence>
<name>K1K0F8_9BURK</name>
<dbReference type="PANTHER" id="PTHR43420:SF44">
    <property type="entry name" value="ACETYLTRANSFERASE YPEA"/>
    <property type="match status" value="1"/>
</dbReference>
<dbReference type="GO" id="GO:0008999">
    <property type="term" value="F:protein-N-terminal-alanine acetyltransferase activity"/>
    <property type="evidence" value="ECO:0007669"/>
    <property type="project" value="UniProtKB-UniRule"/>
</dbReference>
<evidence type="ECO:0000256" key="1">
    <source>
        <dbReference type="ARBA" id="ARBA00005395"/>
    </source>
</evidence>
<feature type="active site" description="Proton donor" evidence="5">
    <location>
        <position position="119"/>
    </location>
</feature>
<keyword evidence="4 5" id="KW-0012">Acyltransferase</keyword>
<evidence type="ECO:0000313" key="9">
    <source>
        <dbReference type="Proteomes" id="UP000005835"/>
    </source>
</evidence>
<accession>K1K0F8</accession>
<dbReference type="GO" id="GO:0005737">
    <property type="term" value="C:cytoplasm"/>
    <property type="evidence" value="ECO:0007669"/>
    <property type="project" value="UniProtKB-SubCell"/>
</dbReference>
<dbReference type="eggNOG" id="COG0456">
    <property type="taxonomic scope" value="Bacteria"/>
</dbReference>
<evidence type="ECO:0000256" key="3">
    <source>
        <dbReference type="ARBA" id="ARBA00022679"/>
    </source>
</evidence>
<dbReference type="Proteomes" id="UP000005835">
    <property type="component" value="Unassembled WGS sequence"/>
</dbReference>
<feature type="binding site" evidence="5">
    <location>
        <position position="112"/>
    </location>
    <ligand>
        <name>acetyl-CoA</name>
        <dbReference type="ChEBI" id="CHEBI:57288"/>
    </ligand>
</feature>
<dbReference type="PROSITE" id="PS51186">
    <property type="entry name" value="GNAT"/>
    <property type="match status" value="1"/>
</dbReference>
<dbReference type="HAMAP" id="MF_02210">
    <property type="entry name" value="RimI"/>
    <property type="match status" value="1"/>
</dbReference>
<dbReference type="CDD" id="cd04301">
    <property type="entry name" value="NAT_SF"/>
    <property type="match status" value="1"/>
</dbReference>
<protein>
    <recommendedName>
        <fullName evidence="5 6">[Ribosomal protein bS18]-alanine N-acetyltransferase</fullName>
        <ecNumber evidence="5 6">2.3.1.266</ecNumber>
    </recommendedName>
</protein>
<feature type="domain" description="N-acetyltransferase" evidence="7">
    <location>
        <begin position="5"/>
        <end position="151"/>
    </location>
</feature>
<dbReference type="OrthoDB" id="9796919at2"/>
<evidence type="ECO:0000259" key="7">
    <source>
        <dbReference type="PROSITE" id="PS51186"/>
    </source>
</evidence>
<dbReference type="NCBIfam" id="TIGR01575">
    <property type="entry name" value="rimI"/>
    <property type="match status" value="1"/>
</dbReference>
<feature type="active site" description="Proton acceptor" evidence="5">
    <location>
        <position position="107"/>
    </location>
</feature>
<dbReference type="SUPFAM" id="SSF55729">
    <property type="entry name" value="Acyl-CoA N-acyltransferases (Nat)"/>
    <property type="match status" value="1"/>
</dbReference>
<dbReference type="EC" id="2.3.1.266" evidence="5 6"/>
<dbReference type="PANTHER" id="PTHR43420">
    <property type="entry name" value="ACETYLTRANSFERASE"/>
    <property type="match status" value="1"/>
</dbReference>
<dbReference type="InterPro" id="IPR043690">
    <property type="entry name" value="RimI"/>
</dbReference>
<comment type="similarity">
    <text evidence="1 5 6">Belongs to the acetyltransferase family. RimI subfamily.</text>
</comment>
<reference evidence="8 9" key="1">
    <citation type="submission" date="2012-05" db="EMBL/GenBank/DDBJ databases">
        <title>The Genome Sequence of Sutterella wadsworthensis 2_1_59BFAA.</title>
        <authorList>
            <consortium name="The Broad Institute Genome Sequencing Platform"/>
            <person name="Earl A."/>
            <person name="Ward D."/>
            <person name="Feldgarden M."/>
            <person name="Gevers D."/>
            <person name="Daigneault M."/>
            <person name="Strauss J."/>
            <person name="Allen-Vercoe E."/>
            <person name="Walker B."/>
            <person name="Young S.K."/>
            <person name="Zeng Q."/>
            <person name="Gargeya S."/>
            <person name="Fitzgerald M."/>
            <person name="Haas B."/>
            <person name="Abouelleil A."/>
            <person name="Alvarado L."/>
            <person name="Arachchi H.M."/>
            <person name="Berlin A.M."/>
            <person name="Chapman S.B."/>
            <person name="Goldberg J."/>
            <person name="Griggs A."/>
            <person name="Gujja S."/>
            <person name="Hansen M."/>
            <person name="Howarth C."/>
            <person name="Imamovic A."/>
            <person name="Larimer J."/>
            <person name="McCowen C."/>
            <person name="Montmayeur A."/>
            <person name="Murphy C."/>
            <person name="Neiman D."/>
            <person name="Pearson M."/>
            <person name="Priest M."/>
            <person name="Roberts A."/>
            <person name="Saif S."/>
            <person name="Shea T."/>
            <person name="Sisk P."/>
            <person name="Sykes S."/>
            <person name="Wortman J."/>
            <person name="Nusbaum C."/>
            <person name="Birren B."/>
        </authorList>
    </citation>
    <scope>NUCLEOTIDE SEQUENCE [LARGE SCALE GENOMIC DNA]</scope>
    <source>
        <strain evidence="8 9">2_1_59BFAA</strain>
    </source>
</reference>
<comment type="subcellular location">
    <subcellularLocation>
        <location evidence="5 6">Cytoplasm</location>
    </subcellularLocation>
</comment>
<dbReference type="InterPro" id="IPR050680">
    <property type="entry name" value="YpeA/RimI_acetyltransf"/>
</dbReference>
<comment type="catalytic activity">
    <reaction evidence="5 6">
        <text>N-terminal L-alanyl-[ribosomal protein bS18] + acetyl-CoA = N-terminal N(alpha)-acetyl-L-alanyl-[ribosomal protein bS18] + CoA + H(+)</text>
        <dbReference type="Rhea" id="RHEA:43756"/>
        <dbReference type="Rhea" id="RHEA-COMP:10676"/>
        <dbReference type="Rhea" id="RHEA-COMP:10677"/>
        <dbReference type="ChEBI" id="CHEBI:15378"/>
        <dbReference type="ChEBI" id="CHEBI:57287"/>
        <dbReference type="ChEBI" id="CHEBI:57288"/>
        <dbReference type="ChEBI" id="CHEBI:64718"/>
        <dbReference type="ChEBI" id="CHEBI:83683"/>
        <dbReference type="EC" id="2.3.1.266"/>
    </reaction>
</comment>
<evidence type="ECO:0000256" key="4">
    <source>
        <dbReference type="ARBA" id="ARBA00023315"/>
    </source>
</evidence>
<comment type="caution">
    <text evidence="5">Lacks conserved residue(s) required for the propagation of feature annotation.</text>
</comment>
<keyword evidence="3 5" id="KW-0808">Transferase</keyword>
<comment type="function">
    <text evidence="5 6">Acetylates the N-terminal alanine of ribosomal protein bS18.</text>
</comment>
<gene>
    <name evidence="5" type="primary">rimI</name>
    <name evidence="8" type="ORF">HMPREF9465_00081</name>
</gene>
<evidence type="ECO:0000256" key="2">
    <source>
        <dbReference type="ARBA" id="ARBA00022490"/>
    </source>
</evidence>
<proteinExistence type="inferred from homology"/>
<keyword evidence="2 5" id="KW-0963">Cytoplasm</keyword>
<organism evidence="8 9">
    <name type="scientific">Sutterella wadsworthensis 2_1_59BFAA</name>
    <dbReference type="NCBI Taxonomy" id="742823"/>
    <lineage>
        <taxon>Bacteria</taxon>
        <taxon>Pseudomonadati</taxon>
        <taxon>Pseudomonadota</taxon>
        <taxon>Betaproteobacteria</taxon>
        <taxon>Burkholderiales</taxon>
        <taxon>Sutterellaceae</taxon>
        <taxon>Sutterella</taxon>
    </lineage>
</organism>
<sequence>MTDGLRFRSVRHGDEEVLAALEAMVEPTPWTVGDFADVLRNGWFCDVLELDDGSIGAWAVVMPVLDEAELLTIGVRPDLQGRGLGRAMLDRMTDAMRTRKCTRCHLEVRESNERAIRLYETSGFVRVGLRKNYYRTAEGREHAVLMTLEFGGEAC</sequence>
<evidence type="ECO:0000256" key="5">
    <source>
        <dbReference type="HAMAP-Rule" id="MF_02210"/>
    </source>
</evidence>
<dbReference type="PATRIC" id="fig|742823.3.peg.84"/>
<dbReference type="STRING" id="742823.HMPREF9465_00081"/>
<dbReference type="InterPro" id="IPR006464">
    <property type="entry name" value="AcTrfase_RimI/Ard1"/>
</dbReference>
<dbReference type="InterPro" id="IPR016181">
    <property type="entry name" value="Acyl_CoA_acyltransferase"/>
</dbReference>
<feature type="binding site" evidence="5">
    <location>
        <begin position="73"/>
        <end position="75"/>
    </location>
    <ligand>
        <name>acetyl-CoA</name>
        <dbReference type="ChEBI" id="CHEBI:57288"/>
    </ligand>
</feature>